<feature type="signal peptide" evidence="3">
    <location>
        <begin position="1"/>
        <end position="19"/>
    </location>
</feature>
<dbReference type="InterPro" id="IPR018392">
    <property type="entry name" value="LysM"/>
</dbReference>
<feature type="domain" description="LysM" evidence="4">
    <location>
        <begin position="824"/>
        <end position="870"/>
    </location>
</feature>
<dbReference type="PROSITE" id="PS51782">
    <property type="entry name" value="LYSM"/>
    <property type="match status" value="8"/>
</dbReference>
<dbReference type="EMBL" id="JACAZH010000004">
    <property type="protein sequence ID" value="KAF7370549.1"/>
    <property type="molecule type" value="Genomic_DNA"/>
</dbReference>
<protein>
    <submittedName>
        <fullName evidence="5">Carbohydrate-binding module family 50 protein</fullName>
    </submittedName>
</protein>
<organism evidence="5 6">
    <name type="scientific">Mycena sanguinolenta</name>
    <dbReference type="NCBI Taxonomy" id="230812"/>
    <lineage>
        <taxon>Eukaryota</taxon>
        <taxon>Fungi</taxon>
        <taxon>Dikarya</taxon>
        <taxon>Basidiomycota</taxon>
        <taxon>Agaricomycotina</taxon>
        <taxon>Agaricomycetes</taxon>
        <taxon>Agaricomycetidae</taxon>
        <taxon>Agaricales</taxon>
        <taxon>Marasmiineae</taxon>
        <taxon>Mycenaceae</taxon>
        <taxon>Mycena</taxon>
    </lineage>
</organism>
<keyword evidence="1" id="KW-0147">Chitin-binding</keyword>
<feature type="domain" description="LysM" evidence="4">
    <location>
        <begin position="292"/>
        <end position="340"/>
    </location>
</feature>
<reference evidence="5" key="1">
    <citation type="submission" date="2020-05" db="EMBL/GenBank/DDBJ databases">
        <title>Mycena genomes resolve the evolution of fungal bioluminescence.</title>
        <authorList>
            <person name="Tsai I.J."/>
        </authorList>
    </citation>
    <scope>NUCLEOTIDE SEQUENCE</scope>
    <source>
        <strain evidence="5">160909Yilan</strain>
    </source>
</reference>
<evidence type="ECO:0000256" key="3">
    <source>
        <dbReference type="SAM" id="SignalP"/>
    </source>
</evidence>
<feature type="domain" description="LysM" evidence="4">
    <location>
        <begin position="512"/>
        <end position="558"/>
    </location>
</feature>
<feature type="domain" description="LysM" evidence="4">
    <location>
        <begin position="241"/>
        <end position="287"/>
    </location>
</feature>
<evidence type="ECO:0000313" key="5">
    <source>
        <dbReference type="EMBL" id="KAF7370549.1"/>
    </source>
</evidence>
<feature type="domain" description="LysM" evidence="4">
    <location>
        <begin position="381"/>
        <end position="432"/>
    </location>
</feature>
<evidence type="ECO:0000313" key="6">
    <source>
        <dbReference type="Proteomes" id="UP000623467"/>
    </source>
</evidence>
<dbReference type="SMART" id="SM00257">
    <property type="entry name" value="LysM"/>
    <property type="match status" value="8"/>
</dbReference>
<evidence type="ECO:0000259" key="4">
    <source>
        <dbReference type="PROSITE" id="PS51782"/>
    </source>
</evidence>
<dbReference type="OrthoDB" id="5985073at2759"/>
<keyword evidence="2" id="KW-0843">Virulence</keyword>
<dbReference type="InterPro" id="IPR036779">
    <property type="entry name" value="LysM_dom_sf"/>
</dbReference>
<dbReference type="GO" id="GO:0008061">
    <property type="term" value="F:chitin binding"/>
    <property type="evidence" value="ECO:0007669"/>
    <property type="project" value="UniProtKB-KW"/>
</dbReference>
<dbReference type="Gene3D" id="3.10.350.10">
    <property type="entry name" value="LysM domain"/>
    <property type="match status" value="8"/>
</dbReference>
<proteinExistence type="predicted"/>
<dbReference type="Proteomes" id="UP000623467">
    <property type="component" value="Unassembled WGS sequence"/>
</dbReference>
<gene>
    <name evidence="5" type="ORF">MSAN_00687200</name>
</gene>
<feature type="domain" description="LysM" evidence="4">
    <location>
        <begin position="606"/>
        <end position="652"/>
    </location>
</feature>
<feature type="domain" description="LysM" evidence="4">
    <location>
        <begin position="679"/>
        <end position="725"/>
    </location>
</feature>
<dbReference type="PANTHER" id="PTHR34997:SF1">
    <property type="entry name" value="PEPTIDOGLYCAN-BINDING LYSIN DOMAIN"/>
    <property type="match status" value="1"/>
</dbReference>
<sequence>MRILGLVSLFLPFLSRVIAQGETQTTFQIFADPSDIYPLPSSPSCASALSATISCDANILFALPSSTNGVSNLTSAELASLCNTACYTSLVNAGQAADKACVGWPYIVGDTSYVASFPFQYLAYNWNLTCVMTGSQYCLTQFQNSTSTTDTDISALPKAQLCTDCFLKPLNIQMTSPFGWDASFVTEWESIQNTCGVTFNNAMPSGLLLDPNVAAQSNATTYNVTATPTLPPASTSNCVFGTYTVKAGDTCQSIAFANSLSIDQLIATNGLDISCTKLPAAGQPICLSGHCTLYNVQSGDTCVSIYEKENVTWSQLLAWNPQIDNYCSNIATQVGKGICVSPPGGGYTPTQTGAQTSGTPTAIAIPTGVIAPGSNRENCGEWYEAQPGGGDPEDTCPQILILFQLTNDTFYDLNPDVNGDCSNLLAGFEYCVAVFGSLTTTSAITFPTSTFASVIDYQNGDFPQGTGFVTASGTNVTVTPVTGSPPPATAPPQATETFTVASGSLDSSSCLQYYTVQVGDSCLAIEAQFDITDAQFHQWNPEVSSTCSNIEVGLAYCVYGPVSFTTPVVTPTPVSSSSMSASMSASATSSAPTNVASGTITTGCTQYYTVVSGDSCGAIDSQFGITLSQFLTWNPEVNTQCTNILVGFAYCVAGPTSSSSSAPASSPTASGTITTGCTTYYTVVSGDSCGAIESKFGISFAQFQAWNPEVNSACSNILVGFEYCVAGPTVTTTPPAASPTASGTITSGCNQYYTVVSGDSCPAIESKFSITFAQFQAWNPEVNSACSNILVGFEYCVSGPAVSSSAPAAPTASGSLTTAQGCTKYYTTISGDTCSKIETTASITLAQFLKWNPEINTGCTNLQVGVQTTSELLVNDSDDPDNIAVIRDVKPGLWVFRDAPEDLHDSAREWRATWVSDMPLDYGNLPTEPYEIPTVLEGIEAVRREDEVQVGVCCLLDIDTAKEFKEALSGTRAGSTAVMLELYAEFGEGVVPGGCIFGELDCRNYVEVKKMEDKVAQITLRLET</sequence>
<name>A0A8H6Z4S5_9AGAR</name>
<comment type="caution">
    <text evidence="5">The sequence shown here is derived from an EMBL/GenBank/DDBJ whole genome shotgun (WGS) entry which is preliminary data.</text>
</comment>
<feature type="domain" description="LysM" evidence="4">
    <location>
        <begin position="751"/>
        <end position="797"/>
    </location>
</feature>
<feature type="chain" id="PRO_5034552642" evidence="3">
    <location>
        <begin position="20"/>
        <end position="1024"/>
    </location>
</feature>
<dbReference type="CDD" id="cd00118">
    <property type="entry name" value="LysM"/>
    <property type="match status" value="7"/>
</dbReference>
<accession>A0A8H6Z4S5</accession>
<dbReference type="InterPro" id="IPR052210">
    <property type="entry name" value="LysM1-like"/>
</dbReference>
<dbReference type="SUPFAM" id="SSF54106">
    <property type="entry name" value="LysM domain"/>
    <property type="match status" value="7"/>
</dbReference>
<evidence type="ECO:0000256" key="1">
    <source>
        <dbReference type="ARBA" id="ARBA00022669"/>
    </source>
</evidence>
<dbReference type="AlphaFoldDB" id="A0A8H6Z4S5"/>
<evidence type="ECO:0000256" key="2">
    <source>
        <dbReference type="ARBA" id="ARBA00023026"/>
    </source>
</evidence>
<dbReference type="PANTHER" id="PTHR34997">
    <property type="entry name" value="AM15"/>
    <property type="match status" value="1"/>
</dbReference>
<keyword evidence="6" id="KW-1185">Reference proteome</keyword>
<keyword evidence="3" id="KW-0732">Signal</keyword>
<dbReference type="Pfam" id="PF01476">
    <property type="entry name" value="LysM"/>
    <property type="match status" value="7"/>
</dbReference>